<keyword evidence="1" id="KW-0175">Coiled coil</keyword>
<evidence type="ECO:0000313" key="3">
    <source>
        <dbReference type="Proteomes" id="UP001595476"/>
    </source>
</evidence>
<evidence type="ECO:0000256" key="1">
    <source>
        <dbReference type="SAM" id="Coils"/>
    </source>
</evidence>
<protein>
    <submittedName>
        <fullName evidence="2">Phasin family protein</fullName>
    </submittedName>
</protein>
<comment type="caution">
    <text evidence="2">The sequence shown here is derived from an EMBL/GenBank/DDBJ whole genome shotgun (WGS) entry which is preliminary data.</text>
</comment>
<dbReference type="Proteomes" id="UP001595476">
    <property type="component" value="Unassembled WGS sequence"/>
</dbReference>
<name>A0ABV7H8R2_9GAMM</name>
<dbReference type="EMBL" id="JBHRSZ010000002">
    <property type="protein sequence ID" value="MFC3150195.1"/>
    <property type="molecule type" value="Genomic_DNA"/>
</dbReference>
<proteinExistence type="predicted"/>
<dbReference type="PANTHER" id="PTHR38664:SF1">
    <property type="entry name" value="SLR0058 PROTEIN"/>
    <property type="match status" value="1"/>
</dbReference>
<gene>
    <name evidence="2" type="ORF">ACFOEK_04085</name>
</gene>
<reference evidence="3" key="1">
    <citation type="journal article" date="2019" name="Int. J. Syst. Evol. Microbiol.">
        <title>The Global Catalogue of Microorganisms (GCM) 10K type strain sequencing project: providing services to taxonomists for standard genome sequencing and annotation.</title>
        <authorList>
            <consortium name="The Broad Institute Genomics Platform"/>
            <consortium name="The Broad Institute Genome Sequencing Center for Infectious Disease"/>
            <person name="Wu L."/>
            <person name="Ma J."/>
        </authorList>
    </citation>
    <scope>NUCLEOTIDE SEQUENCE [LARGE SCALE GENOMIC DNA]</scope>
    <source>
        <strain evidence="3">KCTC 52438</strain>
    </source>
</reference>
<keyword evidence="3" id="KW-1185">Reference proteome</keyword>
<organism evidence="2 3">
    <name type="scientific">Litoribrevibacter euphylliae</name>
    <dbReference type="NCBI Taxonomy" id="1834034"/>
    <lineage>
        <taxon>Bacteria</taxon>
        <taxon>Pseudomonadati</taxon>
        <taxon>Pseudomonadota</taxon>
        <taxon>Gammaproteobacteria</taxon>
        <taxon>Oceanospirillales</taxon>
        <taxon>Oceanospirillaceae</taxon>
        <taxon>Litoribrevibacter</taxon>
    </lineage>
</organism>
<dbReference type="InterPro" id="IPR008769">
    <property type="entry name" value="PhaF_PhaI"/>
</dbReference>
<dbReference type="RefSeq" id="WP_386716544.1">
    <property type="nucleotide sequence ID" value="NZ_JBHRSZ010000002.1"/>
</dbReference>
<dbReference type="Pfam" id="PF05597">
    <property type="entry name" value="Phasin"/>
    <property type="match status" value="1"/>
</dbReference>
<dbReference type="PANTHER" id="PTHR38664">
    <property type="entry name" value="SLR0058 PROTEIN"/>
    <property type="match status" value="1"/>
</dbReference>
<dbReference type="SUPFAM" id="SSF58113">
    <property type="entry name" value="Apolipoprotein A-I"/>
    <property type="match status" value="1"/>
</dbReference>
<feature type="coiled-coil region" evidence="1">
    <location>
        <begin position="48"/>
        <end position="104"/>
    </location>
</feature>
<accession>A0ABV7H8R2</accession>
<evidence type="ECO:0000313" key="2">
    <source>
        <dbReference type="EMBL" id="MFC3150195.1"/>
    </source>
</evidence>
<sequence length="141" mass="15544">MSEVVESVEVEEESGVKLAGKVRDSAHQIWLAALGAYAKAEEESVKVIESLIKEGEEVESRATEVTNETFAKTNELRERANQSIEELKAKLNESLEKVESFMEQGVERVVHLLGMPSKSDVDTLIKKVDALNKSVKALSKG</sequence>